<reference evidence="1 2" key="1">
    <citation type="submission" date="2015-01" db="EMBL/GenBank/DDBJ databases">
        <title>Evolution of Trichinella species and genotypes.</title>
        <authorList>
            <person name="Korhonen P.K."/>
            <person name="Edoardo P."/>
            <person name="Giuseppe L.R."/>
            <person name="Gasser R.B."/>
        </authorList>
    </citation>
    <scope>NUCLEOTIDE SEQUENCE [LARGE SCALE GENOMIC DNA]</scope>
    <source>
        <strain evidence="1">ISS37</strain>
    </source>
</reference>
<organism evidence="1 2">
    <name type="scientific">Trichinella nelsoni</name>
    <dbReference type="NCBI Taxonomy" id="6336"/>
    <lineage>
        <taxon>Eukaryota</taxon>
        <taxon>Metazoa</taxon>
        <taxon>Ecdysozoa</taxon>
        <taxon>Nematoda</taxon>
        <taxon>Enoplea</taxon>
        <taxon>Dorylaimia</taxon>
        <taxon>Trichinellida</taxon>
        <taxon>Trichinellidae</taxon>
        <taxon>Trichinella</taxon>
    </lineage>
</organism>
<proteinExistence type="predicted"/>
<protein>
    <submittedName>
        <fullName evidence="1">Uncharacterized protein</fullName>
    </submittedName>
</protein>
<dbReference type="EMBL" id="JYDL01000053">
    <property type="protein sequence ID" value="KRX19927.1"/>
    <property type="molecule type" value="Genomic_DNA"/>
</dbReference>
<name>A0A0V0RZV1_9BILA</name>
<dbReference type="OrthoDB" id="10481736at2759"/>
<keyword evidence="2" id="KW-1185">Reference proteome</keyword>
<gene>
    <name evidence="1" type="ORF">T07_5031</name>
</gene>
<sequence length="130" mass="14761">MKTVAETLLRGRTRPHGRAARDIAPRRCRQNDLIASPRRLFVDKLIPEAYINNQENAATISEKTLGAKKQSNGYTVESVDYQQICRGRSGVKAVIILWSSSKNSEASEVKFTKKMVRIARRAWCTCHRDN</sequence>
<comment type="caution">
    <text evidence="1">The sequence shown here is derived from an EMBL/GenBank/DDBJ whole genome shotgun (WGS) entry which is preliminary data.</text>
</comment>
<dbReference type="Proteomes" id="UP000054630">
    <property type="component" value="Unassembled WGS sequence"/>
</dbReference>
<evidence type="ECO:0000313" key="2">
    <source>
        <dbReference type="Proteomes" id="UP000054630"/>
    </source>
</evidence>
<evidence type="ECO:0000313" key="1">
    <source>
        <dbReference type="EMBL" id="KRX19927.1"/>
    </source>
</evidence>
<accession>A0A0V0RZV1</accession>
<dbReference type="AlphaFoldDB" id="A0A0V0RZV1"/>